<gene>
    <name evidence="2" type="ORF">ACH5RR_002815</name>
</gene>
<reference evidence="2 3" key="1">
    <citation type="submission" date="2024-11" db="EMBL/GenBank/DDBJ databases">
        <title>A near-complete genome assembly of Cinchona calisaya.</title>
        <authorList>
            <person name="Lian D.C."/>
            <person name="Zhao X.W."/>
            <person name="Wei L."/>
        </authorList>
    </citation>
    <scope>NUCLEOTIDE SEQUENCE [LARGE SCALE GENOMIC DNA]</scope>
    <source>
        <tissue evidence="2">Nenye</tissue>
    </source>
</reference>
<evidence type="ECO:0000256" key="1">
    <source>
        <dbReference type="SAM" id="MobiDB-lite"/>
    </source>
</evidence>
<protein>
    <submittedName>
        <fullName evidence="2">Uncharacterized protein</fullName>
    </submittedName>
</protein>
<dbReference type="Proteomes" id="UP001630127">
    <property type="component" value="Unassembled WGS sequence"/>
</dbReference>
<dbReference type="AlphaFoldDB" id="A0ABD3AT66"/>
<sequence>MQMEMKEFDSSSSTAEDSRNGGQRLPPQFREFIEKQFKEKTIIDEETLVIEKRLFGGDVPESLTIPPKFLKIDLTKFLNYDENKILMKSKERKPGTRNTDDKDIPVIFIGPELKRDEVSFGMRKKNSSKPDAPICVDNGRTLRKRTIFEPERLCNCGLFGLPEHCGLFFLLKELLLINPKNPQWPGKIINGHVLCFLPVFFTSFLAQRGFQCQQYINVLVVSVLGFYLLQLDQTRKSFKRHDGLEFNLFLEMNT</sequence>
<keyword evidence="3" id="KW-1185">Reference proteome</keyword>
<comment type="caution">
    <text evidence="2">The sequence shown here is derived from an EMBL/GenBank/DDBJ whole genome shotgun (WGS) entry which is preliminary data.</text>
</comment>
<accession>A0ABD3AT66</accession>
<evidence type="ECO:0000313" key="3">
    <source>
        <dbReference type="Proteomes" id="UP001630127"/>
    </source>
</evidence>
<organism evidence="2 3">
    <name type="scientific">Cinchona calisaya</name>
    <dbReference type="NCBI Taxonomy" id="153742"/>
    <lineage>
        <taxon>Eukaryota</taxon>
        <taxon>Viridiplantae</taxon>
        <taxon>Streptophyta</taxon>
        <taxon>Embryophyta</taxon>
        <taxon>Tracheophyta</taxon>
        <taxon>Spermatophyta</taxon>
        <taxon>Magnoliopsida</taxon>
        <taxon>eudicotyledons</taxon>
        <taxon>Gunneridae</taxon>
        <taxon>Pentapetalae</taxon>
        <taxon>asterids</taxon>
        <taxon>lamiids</taxon>
        <taxon>Gentianales</taxon>
        <taxon>Rubiaceae</taxon>
        <taxon>Cinchonoideae</taxon>
        <taxon>Cinchoneae</taxon>
        <taxon>Cinchona</taxon>
    </lineage>
</organism>
<proteinExistence type="predicted"/>
<dbReference type="EMBL" id="JBJUIK010000002">
    <property type="protein sequence ID" value="KAL3534354.1"/>
    <property type="molecule type" value="Genomic_DNA"/>
</dbReference>
<feature type="region of interest" description="Disordered" evidence="1">
    <location>
        <begin position="1"/>
        <end position="28"/>
    </location>
</feature>
<evidence type="ECO:0000313" key="2">
    <source>
        <dbReference type="EMBL" id="KAL3534354.1"/>
    </source>
</evidence>
<name>A0ABD3AT66_9GENT</name>